<dbReference type="InterPro" id="IPR015944">
    <property type="entry name" value="Gly-tRNA-synth_bsu"/>
</dbReference>
<evidence type="ECO:0000256" key="3">
    <source>
        <dbReference type="ARBA" id="ARBA00011209"/>
    </source>
</evidence>
<dbReference type="PROSITE" id="PS50861">
    <property type="entry name" value="AA_TRNA_LIGASE_II_GLYAB"/>
    <property type="match status" value="1"/>
</dbReference>
<evidence type="ECO:0000256" key="9">
    <source>
        <dbReference type="ARBA" id="ARBA00023146"/>
    </source>
</evidence>
<dbReference type="PRINTS" id="PR01045">
    <property type="entry name" value="TRNASYNTHGB"/>
</dbReference>
<dbReference type="GO" id="GO:0004820">
    <property type="term" value="F:glycine-tRNA ligase activity"/>
    <property type="evidence" value="ECO:0007669"/>
    <property type="project" value="UniProtKB-UniRule"/>
</dbReference>
<dbReference type="KEGG" id="hfl:PUV54_10220"/>
<dbReference type="EMBL" id="CP118166">
    <property type="protein sequence ID" value="WDI30333.1"/>
    <property type="molecule type" value="Genomic_DNA"/>
</dbReference>
<gene>
    <name evidence="11 14" type="primary">glyS</name>
    <name evidence="14" type="ORF">PUV54_10220</name>
</gene>
<dbReference type="GO" id="GO:0005524">
    <property type="term" value="F:ATP binding"/>
    <property type="evidence" value="ECO:0007669"/>
    <property type="project" value="UniProtKB-UniRule"/>
</dbReference>
<proteinExistence type="inferred from homology"/>
<evidence type="ECO:0000313" key="15">
    <source>
        <dbReference type="Proteomes" id="UP001214043"/>
    </source>
</evidence>
<accession>A0AAE9ZCY9</accession>
<dbReference type="EC" id="6.1.1.14" evidence="11"/>
<dbReference type="GO" id="GO:0006426">
    <property type="term" value="P:glycyl-tRNA aminoacylation"/>
    <property type="evidence" value="ECO:0007669"/>
    <property type="project" value="UniProtKB-UniRule"/>
</dbReference>
<evidence type="ECO:0000259" key="13">
    <source>
        <dbReference type="Pfam" id="PF05746"/>
    </source>
</evidence>
<dbReference type="PANTHER" id="PTHR30075">
    <property type="entry name" value="GLYCYL-TRNA SYNTHETASE"/>
    <property type="match status" value="1"/>
</dbReference>
<dbReference type="RefSeq" id="WP_274492133.1">
    <property type="nucleotide sequence ID" value="NZ_CP118166.1"/>
</dbReference>
<dbReference type="GO" id="GO:0005829">
    <property type="term" value="C:cytosol"/>
    <property type="evidence" value="ECO:0007669"/>
    <property type="project" value="TreeGrafter"/>
</dbReference>
<comment type="subcellular location">
    <subcellularLocation>
        <location evidence="1 11">Cytoplasm</location>
    </subcellularLocation>
</comment>
<dbReference type="InterPro" id="IPR008909">
    <property type="entry name" value="DALR_anticod-bd"/>
</dbReference>
<feature type="domain" description="DALR anticodon binding" evidence="13">
    <location>
        <begin position="592"/>
        <end position="690"/>
    </location>
</feature>
<dbReference type="Pfam" id="PF02092">
    <property type="entry name" value="tRNA_synt_2f"/>
    <property type="match status" value="1"/>
</dbReference>
<dbReference type="AlphaFoldDB" id="A0AAE9ZCY9"/>
<evidence type="ECO:0000256" key="6">
    <source>
        <dbReference type="ARBA" id="ARBA00022741"/>
    </source>
</evidence>
<dbReference type="HAMAP" id="MF_00255">
    <property type="entry name" value="Gly_tRNA_synth_beta"/>
    <property type="match status" value="1"/>
</dbReference>
<dbReference type="Pfam" id="PF05746">
    <property type="entry name" value="DALR_1"/>
    <property type="match status" value="1"/>
</dbReference>
<reference evidence="14" key="1">
    <citation type="submission" date="2023-02" db="EMBL/GenBank/DDBJ databases">
        <title>Genome sequence of Hyphococcus flavus.</title>
        <authorList>
            <person name="Rong J.-C."/>
            <person name="Zhao Q."/>
            <person name="Yi M."/>
            <person name="Wu J.-Y."/>
        </authorList>
    </citation>
    <scope>NUCLEOTIDE SEQUENCE</scope>
    <source>
        <strain evidence="14">MCCC 1K03223</strain>
    </source>
</reference>
<evidence type="ECO:0000256" key="8">
    <source>
        <dbReference type="ARBA" id="ARBA00022917"/>
    </source>
</evidence>
<dbReference type="Proteomes" id="UP001214043">
    <property type="component" value="Chromosome"/>
</dbReference>
<evidence type="ECO:0000256" key="12">
    <source>
        <dbReference type="SAM" id="MobiDB-lite"/>
    </source>
</evidence>
<evidence type="ECO:0000313" key="14">
    <source>
        <dbReference type="EMBL" id="WDI30333.1"/>
    </source>
</evidence>
<sequence>MSELLLELFSEEIPARMQGRAAADLEKAVNKALLDASFMPEGVKAFAGPRRLTVVAAGLPAKQPDRREEKKGPRVGAPEKAVEGFLKSAGLSSLDQCEQREDKKGAYYVAVIDQKGRDTADLIAEFVPEIVKGFSWPKSMRWSDGEMRWVRPLHRIMCVFNDEVVPFEVGGVKSGDVTEGHRFMAPGEIQARSFEKYESALREAKVLIDAEERKEMIARDAETLCKAQGLELVEDKGLLAEVAGLAEWPVVMMGSFDEKFLTVPDEVLIASMRGHQKYFSVRDPKTNRLANKFIYVANLESPDGGKAMRTGYERVLTARLSDAWYLYNQDLKRPLSERIDDLDKVTFFEGLGSVGDKARRVAALAKEIAPAVGADPETAERAAMLSKADLVTGMVYEFPELQGVMGRYYALEQGEPAEIADAIRDHYKPAGQDDDVPTAPVSVAVALADKIDSLVGFWMIGKKPTGSSDPFALRRASLGFIQIAQISVLKECKLRLSKLISTADFQYTAMEQGALGPGPEEFGPELILFFHDRLKVYLRDSSHERGGHKHDHIDAVLTDADGNLQDDLVLIVSKLEALAAFLKTDDGANLAAAYKRAANILKAEEKKDKKPADPNVVEEGALAEPEEKALYTALKDAEAKAEKAVVEENFEAAMAALAKLRAPLDAFFEKVTVNADDEQLRANRLSLLARLTAATAKVADFSKLEG</sequence>
<keyword evidence="5 11" id="KW-0436">Ligase</keyword>
<dbReference type="NCBIfam" id="TIGR00211">
    <property type="entry name" value="glyS"/>
    <property type="match status" value="1"/>
</dbReference>
<protein>
    <recommendedName>
        <fullName evidence="11">Glycine--tRNA ligase beta subunit</fullName>
        <ecNumber evidence="11">6.1.1.14</ecNumber>
    </recommendedName>
    <alternativeName>
        <fullName evidence="11">Glycyl-tRNA synthetase beta subunit</fullName>
        <shortName evidence="11">GlyRS</shortName>
    </alternativeName>
</protein>
<name>A0AAE9ZCY9_9PROT</name>
<dbReference type="GO" id="GO:0006420">
    <property type="term" value="P:arginyl-tRNA aminoacylation"/>
    <property type="evidence" value="ECO:0007669"/>
    <property type="project" value="InterPro"/>
</dbReference>
<keyword evidence="7 11" id="KW-0067">ATP-binding</keyword>
<comment type="similarity">
    <text evidence="2 11">Belongs to the class-II aminoacyl-tRNA synthetase family.</text>
</comment>
<keyword evidence="8 11" id="KW-0648">Protein biosynthesis</keyword>
<feature type="compositionally biased region" description="Basic and acidic residues" evidence="12">
    <location>
        <begin position="63"/>
        <end position="72"/>
    </location>
</feature>
<evidence type="ECO:0000256" key="4">
    <source>
        <dbReference type="ARBA" id="ARBA00022490"/>
    </source>
</evidence>
<organism evidence="14 15">
    <name type="scientific">Hyphococcus flavus</name>
    <dbReference type="NCBI Taxonomy" id="1866326"/>
    <lineage>
        <taxon>Bacteria</taxon>
        <taxon>Pseudomonadati</taxon>
        <taxon>Pseudomonadota</taxon>
        <taxon>Alphaproteobacteria</taxon>
        <taxon>Parvularculales</taxon>
        <taxon>Parvularculaceae</taxon>
        <taxon>Hyphococcus</taxon>
    </lineage>
</organism>
<evidence type="ECO:0000256" key="11">
    <source>
        <dbReference type="HAMAP-Rule" id="MF_00255"/>
    </source>
</evidence>
<feature type="region of interest" description="Disordered" evidence="12">
    <location>
        <begin position="59"/>
        <end position="78"/>
    </location>
</feature>
<evidence type="ECO:0000256" key="2">
    <source>
        <dbReference type="ARBA" id="ARBA00008226"/>
    </source>
</evidence>
<dbReference type="GO" id="GO:0004814">
    <property type="term" value="F:arginine-tRNA ligase activity"/>
    <property type="evidence" value="ECO:0007669"/>
    <property type="project" value="InterPro"/>
</dbReference>
<evidence type="ECO:0000256" key="10">
    <source>
        <dbReference type="ARBA" id="ARBA00047937"/>
    </source>
</evidence>
<keyword evidence="9 11" id="KW-0030">Aminoacyl-tRNA synthetase</keyword>
<keyword evidence="6 11" id="KW-0547">Nucleotide-binding</keyword>
<comment type="catalytic activity">
    <reaction evidence="10 11">
        <text>tRNA(Gly) + glycine + ATP = glycyl-tRNA(Gly) + AMP + diphosphate</text>
        <dbReference type="Rhea" id="RHEA:16013"/>
        <dbReference type="Rhea" id="RHEA-COMP:9664"/>
        <dbReference type="Rhea" id="RHEA-COMP:9683"/>
        <dbReference type="ChEBI" id="CHEBI:30616"/>
        <dbReference type="ChEBI" id="CHEBI:33019"/>
        <dbReference type="ChEBI" id="CHEBI:57305"/>
        <dbReference type="ChEBI" id="CHEBI:78442"/>
        <dbReference type="ChEBI" id="CHEBI:78522"/>
        <dbReference type="ChEBI" id="CHEBI:456215"/>
        <dbReference type="EC" id="6.1.1.14"/>
    </reaction>
</comment>
<dbReference type="SUPFAM" id="SSF109604">
    <property type="entry name" value="HD-domain/PDEase-like"/>
    <property type="match status" value="1"/>
</dbReference>
<dbReference type="InterPro" id="IPR006194">
    <property type="entry name" value="Gly-tRNA-synth_heterodimer"/>
</dbReference>
<keyword evidence="15" id="KW-1185">Reference proteome</keyword>
<dbReference type="PANTHER" id="PTHR30075:SF2">
    <property type="entry name" value="GLYCINE--TRNA LIGASE, CHLOROPLASTIC_MITOCHONDRIAL 2"/>
    <property type="match status" value="1"/>
</dbReference>
<evidence type="ECO:0000256" key="7">
    <source>
        <dbReference type="ARBA" id="ARBA00022840"/>
    </source>
</evidence>
<comment type="subunit">
    <text evidence="3 11">Tetramer of two alpha and two beta subunits.</text>
</comment>
<evidence type="ECO:0000256" key="1">
    <source>
        <dbReference type="ARBA" id="ARBA00004496"/>
    </source>
</evidence>
<keyword evidence="4 11" id="KW-0963">Cytoplasm</keyword>
<evidence type="ECO:0000256" key="5">
    <source>
        <dbReference type="ARBA" id="ARBA00022598"/>
    </source>
</evidence>